<proteinExistence type="predicted"/>
<organism evidence="2 3">
    <name type="scientific">Microbispora oryzae</name>
    <dbReference type="NCBI Taxonomy" id="2806554"/>
    <lineage>
        <taxon>Bacteria</taxon>
        <taxon>Bacillati</taxon>
        <taxon>Actinomycetota</taxon>
        <taxon>Actinomycetes</taxon>
        <taxon>Streptosporangiales</taxon>
        <taxon>Streptosporangiaceae</taxon>
        <taxon>Microbispora</taxon>
    </lineage>
</organism>
<evidence type="ECO:0000259" key="1">
    <source>
        <dbReference type="PROSITE" id="PS50801"/>
    </source>
</evidence>
<dbReference type="Pfam" id="PF13466">
    <property type="entry name" value="STAS_2"/>
    <property type="match status" value="1"/>
</dbReference>
<dbReference type="SUPFAM" id="SSF52091">
    <property type="entry name" value="SpoIIaa-like"/>
    <property type="match status" value="1"/>
</dbReference>
<keyword evidence="3" id="KW-1185">Reference proteome</keyword>
<dbReference type="InterPro" id="IPR058548">
    <property type="entry name" value="MlaB-like_STAS"/>
</dbReference>
<protein>
    <submittedName>
        <fullName evidence="2">STAS domain-containing protein</fullName>
    </submittedName>
</protein>
<dbReference type="PROSITE" id="PS50801">
    <property type="entry name" value="STAS"/>
    <property type="match status" value="1"/>
</dbReference>
<sequence>MMTIKRSFESTAPLDLLYADTQISVRSIADGSVRLVGQIDLTNGDAVADALAGRRRSTVIVMDVAELNFIDLYGLRILALLSEDPRDRPVELRNPRPSLVRLLQLLSWPTFTLV</sequence>
<name>A0A940WSL2_9ACTN</name>
<evidence type="ECO:0000313" key="2">
    <source>
        <dbReference type="EMBL" id="MBP2708648.1"/>
    </source>
</evidence>
<dbReference type="EMBL" id="JAFCNB010000040">
    <property type="protein sequence ID" value="MBP2708648.1"/>
    <property type="molecule type" value="Genomic_DNA"/>
</dbReference>
<comment type="caution">
    <text evidence="2">The sequence shown here is derived from an EMBL/GenBank/DDBJ whole genome shotgun (WGS) entry which is preliminary data.</text>
</comment>
<dbReference type="Proteomes" id="UP000674234">
    <property type="component" value="Unassembled WGS sequence"/>
</dbReference>
<dbReference type="Gene3D" id="3.30.750.24">
    <property type="entry name" value="STAS domain"/>
    <property type="match status" value="1"/>
</dbReference>
<reference evidence="2" key="1">
    <citation type="submission" date="2021-02" db="EMBL/GenBank/DDBJ databases">
        <title>Draft genome sequence of Microbispora sp. RL4-1S isolated from rice leaves in Thailand.</title>
        <authorList>
            <person name="Muangham S."/>
            <person name="Duangmal K."/>
        </authorList>
    </citation>
    <scope>NUCLEOTIDE SEQUENCE</scope>
    <source>
        <strain evidence="2">RL4-1S</strain>
    </source>
</reference>
<dbReference type="InterPro" id="IPR036513">
    <property type="entry name" value="STAS_dom_sf"/>
</dbReference>
<accession>A0A940WSL2</accession>
<gene>
    <name evidence="2" type="ORF">JOL79_33240</name>
</gene>
<feature type="domain" description="STAS" evidence="1">
    <location>
        <begin position="33"/>
        <end position="114"/>
    </location>
</feature>
<dbReference type="AlphaFoldDB" id="A0A940WSL2"/>
<dbReference type="InterPro" id="IPR002645">
    <property type="entry name" value="STAS_dom"/>
</dbReference>
<dbReference type="RefSeq" id="WP_210159908.1">
    <property type="nucleotide sequence ID" value="NZ_JAFCNB010000040.1"/>
</dbReference>
<evidence type="ECO:0000313" key="3">
    <source>
        <dbReference type="Proteomes" id="UP000674234"/>
    </source>
</evidence>